<dbReference type="PANTHER" id="PTHR12526:SF630">
    <property type="entry name" value="GLYCOSYLTRANSFERASE"/>
    <property type="match status" value="1"/>
</dbReference>
<evidence type="ECO:0000313" key="3">
    <source>
        <dbReference type="EMBL" id="WGV27781.1"/>
    </source>
</evidence>
<dbReference type="InterPro" id="IPR028098">
    <property type="entry name" value="Glyco_trans_4-like_N"/>
</dbReference>
<feature type="domain" description="Glycosyltransferase subfamily 4-like N-terminal" evidence="2">
    <location>
        <begin position="50"/>
        <end position="163"/>
    </location>
</feature>
<sequence length="360" mass="40104">MDTIRIAMIGASLKQNGGIATVENLILKHTPHHIKIQHFTSHDEGSITHRLIVFIKALVSLLSKLMFDKLDIVYIHLSDGGSVLRKAIIALVAFSFQKPVFIHAHGAEFHVTYSSLPKWTKKWLNSIFRHCKGFIVLSKTWKDYYVINIGLDPQKVFVLPNPTELPIETPQRLNTKKVTLLFCGRVGQRKGAFDLIKAFAKLPDTIKNCSNLILAGDGDLEQAQNLVDSLNLVECITFLGWVNSEKRNELLASADVFILPSYNEGLPMAILEAMAWSLPVISTPVGGIPELVVSKKNGFLVTPGDIEQLSHTMQSLIENEALRLLLGKAARETIIPFDIRKYCSELVALFTKNLITTNAK</sequence>
<protein>
    <submittedName>
        <fullName evidence="3">Glycosyltransferase family 4 protein</fullName>
        <ecNumber evidence="3">2.4.-.-</ecNumber>
    </submittedName>
</protein>
<proteinExistence type="predicted"/>
<dbReference type="EMBL" id="CP124543">
    <property type="protein sequence ID" value="WGV27781.1"/>
    <property type="molecule type" value="Genomic_DNA"/>
</dbReference>
<dbReference type="Pfam" id="PF00534">
    <property type="entry name" value="Glycos_transf_1"/>
    <property type="match status" value="1"/>
</dbReference>
<keyword evidence="4" id="KW-1185">Reference proteome</keyword>
<dbReference type="KEGG" id="hbq:QI031_09975"/>
<accession>A0AAJ6PBI4</accession>
<dbReference type="Gene3D" id="3.40.50.2000">
    <property type="entry name" value="Glycogen Phosphorylase B"/>
    <property type="match status" value="2"/>
</dbReference>
<dbReference type="InterPro" id="IPR001296">
    <property type="entry name" value="Glyco_trans_1"/>
</dbReference>
<dbReference type="EC" id="2.4.-.-" evidence="3"/>
<dbReference type="RefSeq" id="WP_281485021.1">
    <property type="nucleotide sequence ID" value="NZ_CP124543.1"/>
</dbReference>
<dbReference type="SUPFAM" id="SSF53756">
    <property type="entry name" value="UDP-Glycosyltransferase/glycogen phosphorylase"/>
    <property type="match status" value="1"/>
</dbReference>
<evidence type="ECO:0000259" key="1">
    <source>
        <dbReference type="Pfam" id="PF00534"/>
    </source>
</evidence>
<keyword evidence="3" id="KW-0328">Glycosyltransferase</keyword>
<evidence type="ECO:0000313" key="4">
    <source>
        <dbReference type="Proteomes" id="UP001223520"/>
    </source>
</evidence>
<dbReference type="CDD" id="cd03801">
    <property type="entry name" value="GT4_PimA-like"/>
    <property type="match status" value="1"/>
</dbReference>
<dbReference type="AlphaFoldDB" id="A0AAJ6PBI4"/>
<gene>
    <name evidence="3" type="ORF">QI031_09975</name>
</gene>
<dbReference type="Proteomes" id="UP001223520">
    <property type="component" value="Chromosome"/>
</dbReference>
<organism evidence="3 4">
    <name type="scientific">Halotia branconii CENA392</name>
    <dbReference type="NCBI Taxonomy" id="1539056"/>
    <lineage>
        <taxon>Bacteria</taxon>
        <taxon>Bacillati</taxon>
        <taxon>Cyanobacteriota</taxon>
        <taxon>Cyanophyceae</taxon>
        <taxon>Nostocales</taxon>
        <taxon>Nodulariaceae</taxon>
        <taxon>Halotia</taxon>
    </lineage>
</organism>
<name>A0AAJ6PBI4_9CYAN</name>
<keyword evidence="3" id="KW-0808">Transferase</keyword>
<dbReference type="PANTHER" id="PTHR12526">
    <property type="entry name" value="GLYCOSYLTRANSFERASE"/>
    <property type="match status" value="1"/>
</dbReference>
<dbReference type="Pfam" id="PF13439">
    <property type="entry name" value="Glyco_transf_4"/>
    <property type="match status" value="1"/>
</dbReference>
<dbReference type="GO" id="GO:0016757">
    <property type="term" value="F:glycosyltransferase activity"/>
    <property type="evidence" value="ECO:0007669"/>
    <property type="project" value="UniProtKB-KW"/>
</dbReference>
<reference evidence="3 4" key="1">
    <citation type="journal article" date="2023" name="Limnol Oceanogr Lett">
        <title>Environmental adaptations by the intertidal Antarctic cyanobacterium Halotia branconii CENA392 as revealed using long-read genome sequencing.</title>
        <authorList>
            <person name="Dextro R.B."/>
            <person name="Delbaje E."/>
            <person name="Freitas P.N.N."/>
            <person name="Geraldes V."/>
            <person name="Pinto E."/>
            <person name="Long P.F."/>
            <person name="Fiore M.F."/>
        </authorList>
    </citation>
    <scope>NUCLEOTIDE SEQUENCE [LARGE SCALE GENOMIC DNA]</scope>
    <source>
        <strain evidence="3 4">CENA392</strain>
    </source>
</reference>
<evidence type="ECO:0000259" key="2">
    <source>
        <dbReference type="Pfam" id="PF13439"/>
    </source>
</evidence>
<feature type="domain" description="Glycosyl transferase family 1" evidence="1">
    <location>
        <begin position="171"/>
        <end position="332"/>
    </location>
</feature>